<keyword evidence="5 6" id="KW-0472">Membrane</keyword>
<comment type="subcellular location">
    <subcellularLocation>
        <location evidence="1">Cell membrane</location>
        <topology evidence="1">Multi-pass membrane protein</topology>
    </subcellularLocation>
</comment>
<evidence type="ECO:0000256" key="4">
    <source>
        <dbReference type="ARBA" id="ARBA00022989"/>
    </source>
</evidence>
<comment type="caution">
    <text evidence="8">The sequence shown here is derived from an EMBL/GenBank/DDBJ whole genome shotgun (WGS) entry which is preliminary data.</text>
</comment>
<keyword evidence="9" id="KW-1185">Reference proteome</keyword>
<dbReference type="EMBL" id="LXEY01000014">
    <property type="protein sequence ID" value="OAV62108.1"/>
    <property type="molecule type" value="Genomic_DNA"/>
</dbReference>
<evidence type="ECO:0000313" key="9">
    <source>
        <dbReference type="Proteomes" id="UP000078292"/>
    </source>
</evidence>
<dbReference type="Proteomes" id="UP000078292">
    <property type="component" value="Unassembled WGS sequence"/>
</dbReference>
<keyword evidence="2" id="KW-1003">Cell membrane</keyword>
<evidence type="ECO:0000256" key="6">
    <source>
        <dbReference type="SAM" id="Phobius"/>
    </source>
</evidence>
<sequence length="128" mass="14611">MIVIDTVWEVFWWCFFVYLIIAFLFALFTVIRDLFRDHELNGWAKAGWLVLLIFVPIITLLIYVIVRGEGMHERSEHARLAAKDAIDQYIRHVAGASPADEIEKAKALLLAGSITESEYQSLKAKAMA</sequence>
<feature type="domain" description="Cardiolipin synthase N-terminal" evidence="7">
    <location>
        <begin position="22"/>
        <end position="67"/>
    </location>
</feature>
<evidence type="ECO:0000256" key="1">
    <source>
        <dbReference type="ARBA" id="ARBA00004651"/>
    </source>
</evidence>
<accession>A0A1B7M133</accession>
<evidence type="ECO:0000256" key="3">
    <source>
        <dbReference type="ARBA" id="ARBA00022692"/>
    </source>
</evidence>
<keyword evidence="3 6" id="KW-0812">Transmembrane</keyword>
<feature type="transmembrane region" description="Helical" evidence="6">
    <location>
        <begin position="46"/>
        <end position="66"/>
    </location>
</feature>
<dbReference type="Pfam" id="PF13396">
    <property type="entry name" value="PLDc_N"/>
    <property type="match status" value="1"/>
</dbReference>
<dbReference type="InterPro" id="IPR027379">
    <property type="entry name" value="CLS_N"/>
</dbReference>
<evidence type="ECO:0000256" key="5">
    <source>
        <dbReference type="ARBA" id="ARBA00023136"/>
    </source>
</evidence>
<dbReference type="GO" id="GO:0005886">
    <property type="term" value="C:plasma membrane"/>
    <property type="evidence" value="ECO:0007669"/>
    <property type="project" value="UniProtKB-SubCell"/>
</dbReference>
<reference evidence="8 9" key="1">
    <citation type="submission" date="2016-04" db="EMBL/GenBank/DDBJ databases">
        <title>First whole genome shotgun sequence of the bacterium Enteractinococcus sp. strain UASWS1574.</title>
        <authorList>
            <person name="Crovadore J."/>
            <person name="Chablais R."/>
            <person name="Lefort F."/>
        </authorList>
    </citation>
    <scope>NUCLEOTIDE SEQUENCE [LARGE SCALE GENOMIC DNA]</scope>
    <source>
        <strain evidence="8 9">UASWS1574</strain>
    </source>
</reference>
<dbReference type="STRING" id="1837282.A6F49_07370"/>
<name>A0A1B7M133_9MICC</name>
<protein>
    <recommendedName>
        <fullName evidence="7">Cardiolipin synthase N-terminal domain-containing protein</fullName>
    </recommendedName>
</protein>
<keyword evidence="4 6" id="KW-1133">Transmembrane helix</keyword>
<organism evidence="8 9">
    <name type="scientific">Enteractinococcus helveticum</name>
    <dbReference type="NCBI Taxonomy" id="1837282"/>
    <lineage>
        <taxon>Bacteria</taxon>
        <taxon>Bacillati</taxon>
        <taxon>Actinomycetota</taxon>
        <taxon>Actinomycetes</taxon>
        <taxon>Micrococcales</taxon>
        <taxon>Micrococcaceae</taxon>
    </lineage>
</organism>
<dbReference type="AlphaFoldDB" id="A0A1B7M133"/>
<dbReference type="RefSeq" id="WP_043057233.1">
    <property type="nucleotide sequence ID" value="NZ_LXEY01000014.1"/>
</dbReference>
<dbReference type="OrthoDB" id="7596142at2"/>
<evidence type="ECO:0000259" key="7">
    <source>
        <dbReference type="Pfam" id="PF13396"/>
    </source>
</evidence>
<evidence type="ECO:0000313" key="8">
    <source>
        <dbReference type="EMBL" id="OAV62108.1"/>
    </source>
</evidence>
<proteinExistence type="predicted"/>
<feature type="transmembrane region" description="Helical" evidence="6">
    <location>
        <begin position="12"/>
        <end position="31"/>
    </location>
</feature>
<gene>
    <name evidence="8" type="ORF">A6F49_07370</name>
</gene>
<evidence type="ECO:0000256" key="2">
    <source>
        <dbReference type="ARBA" id="ARBA00022475"/>
    </source>
</evidence>